<evidence type="ECO:0000256" key="2">
    <source>
        <dbReference type="SAM" id="MobiDB-lite"/>
    </source>
</evidence>
<dbReference type="Pfam" id="PF03914">
    <property type="entry name" value="CBF"/>
    <property type="match status" value="1"/>
</dbReference>
<feature type="compositionally biased region" description="Basic and acidic residues" evidence="2">
    <location>
        <begin position="352"/>
        <end position="362"/>
    </location>
</feature>
<dbReference type="InterPro" id="IPR040155">
    <property type="entry name" value="CEBPZ/Mak21-like"/>
</dbReference>
<dbReference type="GO" id="GO:0005634">
    <property type="term" value="C:nucleus"/>
    <property type="evidence" value="ECO:0007669"/>
    <property type="project" value="TreeGrafter"/>
</dbReference>
<dbReference type="EMBL" id="JH711583">
    <property type="protein sequence ID" value="EIW77769.1"/>
    <property type="molecule type" value="Genomic_DNA"/>
</dbReference>
<keyword evidence="5" id="KW-1185">Reference proteome</keyword>
<feature type="region of interest" description="Disordered" evidence="2">
    <location>
        <begin position="553"/>
        <end position="579"/>
    </location>
</feature>
<feature type="region of interest" description="Disordered" evidence="2">
    <location>
        <begin position="336"/>
        <end position="375"/>
    </location>
</feature>
<evidence type="ECO:0000313" key="5">
    <source>
        <dbReference type="Proteomes" id="UP000053558"/>
    </source>
</evidence>
<dbReference type="OMA" id="EIWCNDE"/>
<evidence type="ECO:0000259" key="3">
    <source>
        <dbReference type="Pfam" id="PF03914"/>
    </source>
</evidence>
<feature type="region of interest" description="Disordered" evidence="2">
    <location>
        <begin position="1"/>
        <end position="27"/>
    </location>
</feature>
<feature type="compositionally biased region" description="Acidic residues" evidence="2">
    <location>
        <begin position="341"/>
        <end position="351"/>
    </location>
</feature>
<dbReference type="InterPro" id="IPR016024">
    <property type="entry name" value="ARM-type_fold"/>
</dbReference>
<evidence type="ECO:0000313" key="4">
    <source>
        <dbReference type="EMBL" id="EIW77769.1"/>
    </source>
</evidence>
<dbReference type="SUPFAM" id="SSF48371">
    <property type="entry name" value="ARM repeat"/>
    <property type="match status" value="1"/>
</dbReference>
<feature type="domain" description="CCAAT-binding factor" evidence="3">
    <location>
        <begin position="434"/>
        <end position="603"/>
    </location>
</feature>
<dbReference type="OrthoDB" id="28947at2759"/>
<reference evidence="5" key="1">
    <citation type="journal article" date="2012" name="Science">
        <title>The Paleozoic origin of enzymatic lignin decomposition reconstructed from 31 fungal genomes.</title>
        <authorList>
            <person name="Floudas D."/>
            <person name="Binder M."/>
            <person name="Riley R."/>
            <person name="Barry K."/>
            <person name="Blanchette R.A."/>
            <person name="Henrissat B."/>
            <person name="Martinez A.T."/>
            <person name="Otillar R."/>
            <person name="Spatafora J.W."/>
            <person name="Yadav J.S."/>
            <person name="Aerts A."/>
            <person name="Benoit I."/>
            <person name="Boyd A."/>
            <person name="Carlson A."/>
            <person name="Copeland A."/>
            <person name="Coutinho P.M."/>
            <person name="de Vries R.P."/>
            <person name="Ferreira P."/>
            <person name="Findley K."/>
            <person name="Foster B."/>
            <person name="Gaskell J."/>
            <person name="Glotzer D."/>
            <person name="Gorecki P."/>
            <person name="Heitman J."/>
            <person name="Hesse C."/>
            <person name="Hori C."/>
            <person name="Igarashi K."/>
            <person name="Jurgens J.A."/>
            <person name="Kallen N."/>
            <person name="Kersten P."/>
            <person name="Kohler A."/>
            <person name="Kuees U."/>
            <person name="Kumar T.K.A."/>
            <person name="Kuo A."/>
            <person name="LaButti K."/>
            <person name="Larrondo L.F."/>
            <person name="Lindquist E."/>
            <person name="Ling A."/>
            <person name="Lombard V."/>
            <person name="Lucas S."/>
            <person name="Lundell T."/>
            <person name="Martin R."/>
            <person name="McLaughlin D.J."/>
            <person name="Morgenstern I."/>
            <person name="Morin E."/>
            <person name="Murat C."/>
            <person name="Nagy L.G."/>
            <person name="Nolan M."/>
            <person name="Ohm R.A."/>
            <person name="Patyshakuliyeva A."/>
            <person name="Rokas A."/>
            <person name="Ruiz-Duenas F.J."/>
            <person name="Sabat G."/>
            <person name="Salamov A."/>
            <person name="Samejima M."/>
            <person name="Schmutz J."/>
            <person name="Slot J.C."/>
            <person name="St John F."/>
            <person name="Stenlid J."/>
            <person name="Sun H."/>
            <person name="Sun S."/>
            <person name="Syed K."/>
            <person name="Tsang A."/>
            <person name="Wiebenga A."/>
            <person name="Young D."/>
            <person name="Pisabarro A."/>
            <person name="Eastwood D.C."/>
            <person name="Martin F."/>
            <person name="Cullen D."/>
            <person name="Grigoriev I.V."/>
            <person name="Hibbett D.S."/>
        </authorList>
    </citation>
    <scope>NUCLEOTIDE SEQUENCE [LARGE SCALE GENOMIC DNA]</scope>
    <source>
        <strain evidence="5">RWD-64-598 SS2</strain>
    </source>
</reference>
<organism evidence="4 5">
    <name type="scientific">Coniophora puteana (strain RWD-64-598)</name>
    <name type="common">Brown rot fungus</name>
    <dbReference type="NCBI Taxonomy" id="741705"/>
    <lineage>
        <taxon>Eukaryota</taxon>
        <taxon>Fungi</taxon>
        <taxon>Dikarya</taxon>
        <taxon>Basidiomycota</taxon>
        <taxon>Agaricomycotina</taxon>
        <taxon>Agaricomycetes</taxon>
        <taxon>Agaricomycetidae</taxon>
        <taxon>Boletales</taxon>
        <taxon>Coniophorineae</taxon>
        <taxon>Coniophoraceae</taxon>
        <taxon>Coniophora</taxon>
    </lineage>
</organism>
<sequence>MEPSSQWYNSVPVLSGAPGKPPSSDKVTSLYDRAASLHSDAVTSYQSKSSSTVTSSSSEYSFLQKILQSGTLSDRLSALTLLVQSSPLHNTRALETLKGMAERGKGKGGREESLKALRCIVDWWVGGGAPNRKLKYFRDHPLSHSGVTDQHLLVWYFEDWLKKYFFSVLKILENLSLDSLTYVRTQALSLISTLLREKPEQEHNLLRLLVNKLGDSEKSICSRVSYHLLQVLQSHPSMKIIVVREMTSLILRPVGSTATGMPPPVNTLIKFDDDGSAPKPKGDKKDATPKAAYNDHARYYAAITFNQIVFGPEDRDVAIQVIDVYFQMFKDLLGEGKSDDDTPEEVVEPEEDPVKQKRKDAGKIQPPKKKREKTVVGEGGFTEVEDSQSKLISAILTGVNRALPYAKLTASDAGLNKHIDTLFLITHTSTFNISLQALVLIQQISSSLSSDVSGASSSAGSSLSKSITDRYFRTLYSSLHDDRLTSSSKQTMYLNLLFKSIKADDNHDRAKSFVRRFIQVLASGGGGSIEFIVGGLYLLGELFSTVPGLREMTKTSASMQEDESESQYDPRKRDPQYAHPSSTPLFELLPLLRHYHPTVSLHAQQLLNAQPITSSADLSLNTLSHFLDRFVYKNPKKVKPKGASFMQPAASANDKISVKLVKGEVDSGPMVNDDKFWRRKIENVPVDEVFFHQYFSRKNQKSTRRTDTGKDGGGETGDEDEEEDDESGDDDAASSSADEDEETKADGGEEDDDEDEEGSDLGEDEIWKAMLATMPHEDGDEDLMEDDSDDLPSDLDDFDDSDGDAPSVDVEDEVEEEDEDDASAQDEDGAAGSEDGLSMAEASDDEDLLAVDDMPDGLIEYDGSDAGEQEGEGEEWGGFGGASSKRKRGGEDKSGKRKKRQKLPTFASYEDYAKMIEDGPEDFI</sequence>
<accession>A0A5M3MES9</accession>
<feature type="compositionally biased region" description="Acidic residues" evidence="2">
    <location>
        <begin position="862"/>
        <end position="875"/>
    </location>
</feature>
<protein>
    <submittedName>
        <fullName evidence="4">CBF-domain-containing protein</fullName>
    </submittedName>
</protein>
<feature type="compositionally biased region" description="Basic residues" evidence="2">
    <location>
        <begin position="363"/>
        <end position="372"/>
    </location>
</feature>
<feature type="compositionally biased region" description="Acidic residues" evidence="2">
    <location>
        <begin position="716"/>
        <end position="764"/>
    </location>
</feature>
<comment type="caution">
    <text evidence="4">The sequence shown here is derived from an EMBL/GenBank/DDBJ whole genome shotgun (WGS) entry which is preliminary data.</text>
</comment>
<proteinExistence type="inferred from homology"/>
<feature type="compositionally biased region" description="Acidic residues" evidence="2">
    <location>
        <begin position="842"/>
        <end position="855"/>
    </location>
</feature>
<evidence type="ECO:0000256" key="1">
    <source>
        <dbReference type="ARBA" id="ARBA00007797"/>
    </source>
</evidence>
<dbReference type="PANTHER" id="PTHR12048">
    <property type="entry name" value="CCAAT-BINDING FACTOR-RELATED"/>
    <property type="match status" value="1"/>
</dbReference>
<dbReference type="RefSeq" id="XP_007771800.1">
    <property type="nucleotide sequence ID" value="XM_007773610.1"/>
</dbReference>
<dbReference type="AlphaFoldDB" id="A0A5M3MES9"/>
<feature type="compositionally biased region" description="Acidic residues" evidence="2">
    <location>
        <begin position="778"/>
        <end position="829"/>
    </location>
</feature>
<dbReference type="Proteomes" id="UP000053558">
    <property type="component" value="Unassembled WGS sequence"/>
</dbReference>
<dbReference type="InterPro" id="IPR005612">
    <property type="entry name" value="CCAAT-binding_factor"/>
</dbReference>
<feature type="region of interest" description="Disordered" evidence="2">
    <location>
        <begin position="700"/>
        <end position="902"/>
    </location>
</feature>
<dbReference type="PANTHER" id="PTHR12048:SF0">
    <property type="entry name" value="CCAAT_ENHANCER-BINDING PROTEIN ZETA"/>
    <property type="match status" value="1"/>
</dbReference>
<feature type="compositionally biased region" description="Basic and acidic residues" evidence="2">
    <location>
        <begin position="280"/>
        <end position="290"/>
    </location>
</feature>
<dbReference type="KEGG" id="cput:CONPUDRAFT_61982"/>
<gene>
    <name evidence="4" type="ORF">CONPUDRAFT_61982</name>
</gene>
<feature type="region of interest" description="Disordered" evidence="2">
    <location>
        <begin position="261"/>
        <end position="290"/>
    </location>
</feature>
<name>A0A5M3MES9_CONPW</name>
<feature type="compositionally biased region" description="Basic and acidic residues" evidence="2">
    <location>
        <begin position="704"/>
        <end position="713"/>
    </location>
</feature>
<comment type="similarity">
    <text evidence="1">Belongs to the CBF/MAK21 family.</text>
</comment>
<dbReference type="GeneID" id="19208196"/>